<dbReference type="GO" id="GO:0009922">
    <property type="term" value="F:fatty acid elongase activity"/>
    <property type="evidence" value="ECO:0007669"/>
    <property type="project" value="UniProtKB-EC"/>
</dbReference>
<protein>
    <submittedName>
        <fullName evidence="4">3-ketoacyl-CoA synthase 3</fullName>
    </submittedName>
</protein>
<dbReference type="EMBL" id="VEPZ02001593">
    <property type="protein sequence ID" value="KAE8666676.1"/>
    <property type="molecule type" value="Genomic_DNA"/>
</dbReference>
<dbReference type="SUPFAM" id="SSF53901">
    <property type="entry name" value="Thiolase-like"/>
    <property type="match status" value="1"/>
</dbReference>
<comment type="caution">
    <text evidence="4">The sequence shown here is derived from an EMBL/GenBank/DDBJ whole genome shotgun (WGS) entry which is preliminary data.</text>
</comment>
<dbReference type="InterPro" id="IPR016039">
    <property type="entry name" value="Thiolase-like"/>
</dbReference>
<sequence length="232" mass="26481">MELFFLLLTIPLYVFFMLWKWVNGMRDQQCYILDYQRYKPSDDMMAGVDFYWEVIKRNKNLGLNESKFLLKAGVTLGIGDQTYSPKIMFSGREECPKLEDGLSEMDEFFHDSVAKVLLRAYISPLEIDVLLVNVSTFAAVPSPSSRIINHYKMRPDIKSFNITGMACSASLISLEIVRNVFKLYKNMFALLVTTDSLSLDWYPGTDKPMILSNCLFPSGGCAILLTNNKSLK</sequence>
<keyword evidence="1" id="KW-0808">Transferase</keyword>
<dbReference type="GO" id="GO:0016020">
    <property type="term" value="C:membrane"/>
    <property type="evidence" value="ECO:0007669"/>
    <property type="project" value="InterPro"/>
</dbReference>
<name>A0A6A2XX10_HIBSY</name>
<keyword evidence="1" id="KW-0012">Acyltransferase</keyword>
<evidence type="ECO:0000313" key="4">
    <source>
        <dbReference type="EMBL" id="KAE8666676.1"/>
    </source>
</evidence>
<organism evidence="4 5">
    <name type="scientific">Hibiscus syriacus</name>
    <name type="common">Rose of Sharon</name>
    <dbReference type="NCBI Taxonomy" id="106335"/>
    <lineage>
        <taxon>Eukaryota</taxon>
        <taxon>Viridiplantae</taxon>
        <taxon>Streptophyta</taxon>
        <taxon>Embryophyta</taxon>
        <taxon>Tracheophyta</taxon>
        <taxon>Spermatophyta</taxon>
        <taxon>Magnoliopsida</taxon>
        <taxon>eudicotyledons</taxon>
        <taxon>Gunneridae</taxon>
        <taxon>Pentapetalae</taxon>
        <taxon>rosids</taxon>
        <taxon>malvids</taxon>
        <taxon>Malvales</taxon>
        <taxon>Malvaceae</taxon>
        <taxon>Malvoideae</taxon>
        <taxon>Hibiscus</taxon>
    </lineage>
</organism>
<gene>
    <name evidence="4" type="ORF">F3Y22_tig00112491pilonHSYRG00027</name>
</gene>
<evidence type="ECO:0000313" key="5">
    <source>
        <dbReference type="Proteomes" id="UP000436088"/>
    </source>
</evidence>
<accession>A0A6A2XX10</accession>
<comment type="catalytic activity">
    <reaction evidence="2">
        <text>a very-long-chain acyl-CoA + malonyl-CoA + H(+) = a very-long-chain 3-oxoacyl-CoA + CO2 + CoA</text>
        <dbReference type="Rhea" id="RHEA:32727"/>
        <dbReference type="ChEBI" id="CHEBI:15378"/>
        <dbReference type="ChEBI" id="CHEBI:16526"/>
        <dbReference type="ChEBI" id="CHEBI:57287"/>
        <dbReference type="ChEBI" id="CHEBI:57384"/>
        <dbReference type="ChEBI" id="CHEBI:90725"/>
        <dbReference type="ChEBI" id="CHEBI:90736"/>
        <dbReference type="EC" id="2.3.1.199"/>
    </reaction>
</comment>
<dbReference type="GO" id="GO:0006633">
    <property type="term" value="P:fatty acid biosynthetic process"/>
    <property type="evidence" value="ECO:0007669"/>
    <property type="project" value="InterPro"/>
</dbReference>
<dbReference type="InterPro" id="IPR013601">
    <property type="entry name" value="FAE1_typ3_polyketide_synth"/>
</dbReference>
<dbReference type="InterPro" id="IPR012392">
    <property type="entry name" value="3-ktacl-CoA_syn"/>
</dbReference>
<dbReference type="Gene3D" id="3.40.47.10">
    <property type="match status" value="1"/>
</dbReference>
<feature type="domain" description="FAE" evidence="3">
    <location>
        <begin position="25"/>
        <end position="230"/>
    </location>
</feature>
<proteinExistence type="predicted"/>
<evidence type="ECO:0000256" key="1">
    <source>
        <dbReference type="ARBA" id="ARBA00023315"/>
    </source>
</evidence>
<evidence type="ECO:0000259" key="3">
    <source>
        <dbReference type="Pfam" id="PF08392"/>
    </source>
</evidence>
<dbReference type="PANTHER" id="PTHR31561">
    <property type="entry name" value="3-KETOACYL-COA SYNTHASE"/>
    <property type="match status" value="1"/>
</dbReference>
<dbReference type="AlphaFoldDB" id="A0A6A2XX10"/>
<keyword evidence="5" id="KW-1185">Reference proteome</keyword>
<dbReference type="Pfam" id="PF08392">
    <property type="entry name" value="FAE1_CUT1_RppA"/>
    <property type="match status" value="1"/>
</dbReference>
<dbReference type="Proteomes" id="UP000436088">
    <property type="component" value="Unassembled WGS sequence"/>
</dbReference>
<evidence type="ECO:0000256" key="2">
    <source>
        <dbReference type="ARBA" id="ARBA00047375"/>
    </source>
</evidence>
<reference evidence="4" key="1">
    <citation type="submission" date="2019-09" db="EMBL/GenBank/DDBJ databases">
        <title>Draft genome information of white flower Hibiscus syriacus.</title>
        <authorList>
            <person name="Kim Y.-M."/>
        </authorList>
    </citation>
    <scope>NUCLEOTIDE SEQUENCE [LARGE SCALE GENOMIC DNA]</scope>
    <source>
        <strain evidence="4">YM2019G1</strain>
    </source>
</reference>